<evidence type="ECO:0000259" key="5">
    <source>
        <dbReference type="PROSITE" id="PS51462"/>
    </source>
</evidence>
<dbReference type="PROSITE" id="PS51462">
    <property type="entry name" value="NUDIX"/>
    <property type="match status" value="1"/>
</dbReference>
<evidence type="ECO:0000256" key="4">
    <source>
        <dbReference type="RuleBase" id="RU003476"/>
    </source>
</evidence>
<dbReference type="Proteomes" id="UP000800981">
    <property type="component" value="Unassembled WGS sequence"/>
</dbReference>
<comment type="cofactor">
    <cofactor evidence="1">
        <name>Mg(2+)</name>
        <dbReference type="ChEBI" id="CHEBI:18420"/>
    </cofactor>
</comment>
<protein>
    <submittedName>
        <fullName evidence="6">NUDIX domain-containing protein</fullName>
    </submittedName>
</protein>
<sequence length="147" mass="15017">MPTSGEVPEGVPREGSAVVDCVGAVVVDDGRLLVVRRAHAPSAGLWSVPGGKVEPGETDAQAVVREAAEETGLRVHVGRLLGQVDIEAAVPGVVLRVRDYACIPAGGSLTAGSDALEARWVTPGELRGLELVPGLLDALTTWGALPG</sequence>
<dbReference type="InterPro" id="IPR000086">
    <property type="entry name" value="NUDIX_hydrolase_dom"/>
</dbReference>
<accession>A0ABX0GRX1</accession>
<keyword evidence="7" id="KW-1185">Reference proteome</keyword>
<dbReference type="PANTHER" id="PTHR43046:SF14">
    <property type="entry name" value="MUTT_NUDIX FAMILY PROTEIN"/>
    <property type="match status" value="1"/>
</dbReference>
<comment type="caution">
    <text evidence="6">The sequence shown here is derived from an EMBL/GenBank/DDBJ whole genome shotgun (WGS) entry which is preliminary data.</text>
</comment>
<dbReference type="PRINTS" id="PR00502">
    <property type="entry name" value="NUDIXFAMILY"/>
</dbReference>
<name>A0ABX0GRX1_9ACTN</name>
<dbReference type="Pfam" id="PF00293">
    <property type="entry name" value="NUDIX"/>
    <property type="match status" value="1"/>
</dbReference>
<keyword evidence="3 4" id="KW-0378">Hydrolase</keyword>
<dbReference type="PANTHER" id="PTHR43046">
    <property type="entry name" value="GDP-MANNOSE MANNOSYL HYDROLASE"/>
    <property type="match status" value="1"/>
</dbReference>
<comment type="similarity">
    <text evidence="2 4">Belongs to the Nudix hydrolase family.</text>
</comment>
<dbReference type="InterPro" id="IPR015797">
    <property type="entry name" value="NUDIX_hydrolase-like_dom_sf"/>
</dbReference>
<dbReference type="InterPro" id="IPR020476">
    <property type="entry name" value="Nudix_hydrolase"/>
</dbReference>
<reference evidence="6 7" key="1">
    <citation type="submission" date="2020-03" db="EMBL/GenBank/DDBJ databases">
        <title>Two novel Motilibacter sp.</title>
        <authorList>
            <person name="Liu S."/>
        </authorList>
    </citation>
    <scope>NUCLEOTIDE SEQUENCE [LARGE SCALE GENOMIC DNA]</scope>
    <source>
        <strain evidence="6 7">E257</strain>
    </source>
</reference>
<dbReference type="SUPFAM" id="SSF55811">
    <property type="entry name" value="Nudix"/>
    <property type="match status" value="1"/>
</dbReference>
<dbReference type="PROSITE" id="PS00893">
    <property type="entry name" value="NUDIX_BOX"/>
    <property type="match status" value="1"/>
</dbReference>
<evidence type="ECO:0000256" key="2">
    <source>
        <dbReference type="ARBA" id="ARBA00005582"/>
    </source>
</evidence>
<dbReference type="CDD" id="cd04673">
    <property type="entry name" value="NUDIX_ADPRase"/>
    <property type="match status" value="1"/>
</dbReference>
<evidence type="ECO:0000313" key="7">
    <source>
        <dbReference type="Proteomes" id="UP000800981"/>
    </source>
</evidence>
<feature type="domain" description="Nudix hydrolase" evidence="5">
    <location>
        <begin position="17"/>
        <end position="145"/>
    </location>
</feature>
<proteinExistence type="inferred from homology"/>
<evidence type="ECO:0000256" key="3">
    <source>
        <dbReference type="ARBA" id="ARBA00022801"/>
    </source>
</evidence>
<dbReference type="InterPro" id="IPR020084">
    <property type="entry name" value="NUDIX_hydrolase_CS"/>
</dbReference>
<gene>
    <name evidence="6" type="ORF">G9H71_05525</name>
</gene>
<organism evidence="6 7">
    <name type="scientific">Motilibacter deserti</name>
    <dbReference type="NCBI Taxonomy" id="2714956"/>
    <lineage>
        <taxon>Bacteria</taxon>
        <taxon>Bacillati</taxon>
        <taxon>Actinomycetota</taxon>
        <taxon>Actinomycetes</taxon>
        <taxon>Motilibacterales</taxon>
        <taxon>Motilibacteraceae</taxon>
        <taxon>Motilibacter</taxon>
    </lineage>
</organism>
<dbReference type="RefSeq" id="WP_166279358.1">
    <property type="nucleotide sequence ID" value="NZ_JAANNP010000002.1"/>
</dbReference>
<evidence type="ECO:0000313" key="6">
    <source>
        <dbReference type="EMBL" id="NHC13240.1"/>
    </source>
</evidence>
<dbReference type="Gene3D" id="3.90.79.10">
    <property type="entry name" value="Nucleoside Triphosphate Pyrophosphohydrolase"/>
    <property type="match status" value="1"/>
</dbReference>
<dbReference type="EMBL" id="JAANNP010000002">
    <property type="protein sequence ID" value="NHC13240.1"/>
    <property type="molecule type" value="Genomic_DNA"/>
</dbReference>
<evidence type="ECO:0000256" key="1">
    <source>
        <dbReference type="ARBA" id="ARBA00001946"/>
    </source>
</evidence>